<feature type="non-terminal residue" evidence="1">
    <location>
        <position position="1"/>
    </location>
</feature>
<organism evidence="1">
    <name type="scientific">marine sediment metagenome</name>
    <dbReference type="NCBI Taxonomy" id="412755"/>
    <lineage>
        <taxon>unclassified sequences</taxon>
        <taxon>metagenomes</taxon>
        <taxon>ecological metagenomes</taxon>
    </lineage>
</organism>
<accession>X0T729</accession>
<dbReference type="AlphaFoldDB" id="X0T729"/>
<name>X0T729_9ZZZZ</name>
<proteinExistence type="predicted"/>
<comment type="caution">
    <text evidence="1">The sequence shown here is derived from an EMBL/GenBank/DDBJ whole genome shotgun (WGS) entry which is preliminary data.</text>
</comment>
<feature type="non-terminal residue" evidence="1">
    <location>
        <position position="411"/>
    </location>
</feature>
<protein>
    <submittedName>
        <fullName evidence="1">Uncharacterized protein</fullName>
    </submittedName>
</protein>
<gene>
    <name evidence="1" type="ORF">S01H1_12948</name>
</gene>
<reference evidence="1" key="1">
    <citation type="journal article" date="2014" name="Front. Microbiol.">
        <title>High frequency of phylogenetically diverse reductive dehalogenase-homologous genes in deep subseafloor sedimentary metagenomes.</title>
        <authorList>
            <person name="Kawai M."/>
            <person name="Futagami T."/>
            <person name="Toyoda A."/>
            <person name="Takaki Y."/>
            <person name="Nishi S."/>
            <person name="Hori S."/>
            <person name="Arai W."/>
            <person name="Tsubouchi T."/>
            <person name="Morono Y."/>
            <person name="Uchiyama I."/>
            <person name="Ito T."/>
            <person name="Fujiyama A."/>
            <person name="Inagaki F."/>
            <person name="Takami H."/>
        </authorList>
    </citation>
    <scope>NUCLEOTIDE SEQUENCE</scope>
    <source>
        <strain evidence="1">Expedition CK06-06</strain>
    </source>
</reference>
<evidence type="ECO:0000313" key="1">
    <source>
        <dbReference type="EMBL" id="GAF71900.1"/>
    </source>
</evidence>
<sequence>EPLDMDLAATRNSPLTYRDTFLPNEQVWIAIDPAVQPPYVGLMADVYVVHHRTEAQWVLNTNLVEVGDGVETIHLRHVCVNCWPTKIWEPPLTPGEYDVVIDRDRDGHYNSGVDIIDSLDPVGFTVSEIRVDSISFNYPGSGVITIYDDAAGANITPPEYSSAASAPIKPAAWVRGGTRSVKVEFTAVSGISSAQIWAVNGLGGLTKSGTPQVTFTGNHGQGVFNVNTMPSAVGKHLFAWDWKYTVASTTKPIGRTGQHLVYTVLQNPIPPPAPIQPMPTPWLKLLDHACTWGSGSTTKEQVCTNLLNNGFSGHYTWNMDCHRLSSDFVRLISTQGITGSAHRWASVGCGAVDYMAYQRTKAIDPVGPTWGYGMIDWYWHQWAEAQGKQRDPSAAVSLSGNWGAYEDDLFF</sequence>
<dbReference type="EMBL" id="BARS01006663">
    <property type="protein sequence ID" value="GAF71900.1"/>
    <property type="molecule type" value="Genomic_DNA"/>
</dbReference>